<accession>A0A061RAF2</accession>
<evidence type="ECO:0000256" key="2">
    <source>
        <dbReference type="SAM" id="Phobius"/>
    </source>
</evidence>
<evidence type="ECO:0000256" key="1">
    <source>
        <dbReference type="SAM" id="MobiDB-lite"/>
    </source>
</evidence>
<dbReference type="AlphaFoldDB" id="A0A061RAF2"/>
<organism evidence="3">
    <name type="scientific">Tetraselmis sp. GSL018</name>
    <dbReference type="NCBI Taxonomy" id="582737"/>
    <lineage>
        <taxon>Eukaryota</taxon>
        <taxon>Viridiplantae</taxon>
        <taxon>Chlorophyta</taxon>
        <taxon>core chlorophytes</taxon>
        <taxon>Chlorodendrophyceae</taxon>
        <taxon>Chlorodendrales</taxon>
        <taxon>Chlorodendraceae</taxon>
        <taxon>Tetraselmis</taxon>
    </lineage>
</organism>
<keyword evidence="2" id="KW-0472">Membrane</keyword>
<evidence type="ECO:0000313" key="3">
    <source>
        <dbReference type="EMBL" id="JAC67491.1"/>
    </source>
</evidence>
<feature type="region of interest" description="Disordered" evidence="1">
    <location>
        <begin position="1"/>
        <end position="31"/>
    </location>
</feature>
<keyword evidence="2" id="KW-1133">Transmembrane helix</keyword>
<keyword evidence="2" id="KW-0812">Transmembrane</keyword>
<reference evidence="3" key="1">
    <citation type="submission" date="2014-05" db="EMBL/GenBank/DDBJ databases">
        <title>The transcriptome of the halophilic microalga Tetraselmis sp. GSL018 isolated from the Great Salt Lake, Utah.</title>
        <authorList>
            <person name="Jinkerson R.E."/>
            <person name="D'Adamo S."/>
            <person name="Posewitz M.C."/>
        </authorList>
    </citation>
    <scope>NUCLEOTIDE SEQUENCE</scope>
    <source>
        <strain evidence="3">GSL018</strain>
    </source>
</reference>
<feature type="transmembrane region" description="Helical" evidence="2">
    <location>
        <begin position="85"/>
        <end position="109"/>
    </location>
</feature>
<sequence>MAAELVASVGRLPPENPPSEERFPNPLLPPPPPPTGDALQNIWTAALRGAGRQSIGAGISLSMLWFFGVPLAITLAFHYKIGVIGMWYGLLTAFVLQAVVMVTTVLSTINMDKEADKAQQRLLERSFSIGEDGLGHLEAPLLVGEEEGLPPAP</sequence>
<proteinExistence type="predicted"/>
<name>A0A061RAF2_9CHLO</name>
<protein>
    <submittedName>
        <fullName evidence="3">Mate efflux family protein 9</fullName>
    </submittedName>
</protein>
<dbReference type="EMBL" id="GBEZ01019008">
    <property type="protein sequence ID" value="JAC67491.1"/>
    <property type="molecule type" value="Transcribed_RNA"/>
</dbReference>
<gene>
    <name evidence="3" type="ORF">TSPGSL018_11023</name>
</gene>
<feature type="transmembrane region" description="Helical" evidence="2">
    <location>
        <begin position="55"/>
        <end position="79"/>
    </location>
</feature>